<feature type="compositionally biased region" description="Polar residues" evidence="1">
    <location>
        <begin position="21"/>
        <end position="36"/>
    </location>
</feature>
<name>A0ABT7FZE8_9CORY</name>
<dbReference type="Proteomes" id="UP001243856">
    <property type="component" value="Unassembled WGS sequence"/>
</dbReference>
<proteinExistence type="predicted"/>
<comment type="caution">
    <text evidence="3">The sequence shown here is derived from an EMBL/GenBank/DDBJ whole genome shotgun (WGS) entry which is preliminary data.</text>
</comment>
<keyword evidence="4" id="KW-1185">Reference proteome</keyword>
<evidence type="ECO:0000313" key="3">
    <source>
        <dbReference type="EMBL" id="MDK4299839.1"/>
    </source>
</evidence>
<accession>A0ABT7FZE8</accession>
<evidence type="ECO:0000313" key="4">
    <source>
        <dbReference type="Proteomes" id="UP001243856"/>
    </source>
</evidence>
<dbReference type="RefSeq" id="WP_126843754.1">
    <property type="nucleotide sequence ID" value="NZ_JASNUU010000001.1"/>
</dbReference>
<keyword evidence="2" id="KW-0812">Transmembrane</keyword>
<evidence type="ECO:0000256" key="1">
    <source>
        <dbReference type="SAM" id="MobiDB-lite"/>
    </source>
</evidence>
<feature type="compositionally biased region" description="Basic residues" evidence="1">
    <location>
        <begin position="1"/>
        <end position="18"/>
    </location>
</feature>
<keyword evidence="2" id="KW-0472">Membrane</keyword>
<keyword evidence="2" id="KW-1133">Transmembrane helix</keyword>
<gene>
    <name evidence="3" type="ORF">QPX45_01020</name>
</gene>
<sequence>MLHIHHHHRRHYQHRHCQRQPLRQSQNGDCLQSQHSLPRYQRVRPAQASSGSAGITTPAAAEWEPQPVRAGTAQEVIYALQPLPYIADYADGGQRNSATVISVDNDELPIDGAGAASHTSASHTSAIIVSYLLGAILGVLMAGGVLLGAS</sequence>
<reference evidence="3 4" key="1">
    <citation type="submission" date="2023-05" db="EMBL/GenBank/DDBJ databases">
        <title>Metabolic capabilities are highly conserved among human nasal-associated Corynebacterium species in pangenomic analyses.</title>
        <authorList>
            <person name="Tran T.H."/>
            <person name="Roberts A.Q."/>
            <person name="Escapa I.F."/>
            <person name="Gao W."/>
            <person name="Conlan S."/>
            <person name="Kong H."/>
            <person name="Segre J.A."/>
            <person name="Kelly M.S."/>
            <person name="Lemon K.P."/>
        </authorList>
    </citation>
    <scope>NUCLEOTIDE SEQUENCE [LARGE SCALE GENOMIC DNA]</scope>
    <source>
        <strain evidence="3 4">KPL2811</strain>
    </source>
</reference>
<evidence type="ECO:0000256" key="2">
    <source>
        <dbReference type="SAM" id="Phobius"/>
    </source>
</evidence>
<feature type="region of interest" description="Disordered" evidence="1">
    <location>
        <begin position="1"/>
        <end position="62"/>
    </location>
</feature>
<dbReference type="EMBL" id="JASNVK010000001">
    <property type="protein sequence ID" value="MDK4299839.1"/>
    <property type="molecule type" value="Genomic_DNA"/>
</dbReference>
<organism evidence="3 4">
    <name type="scientific">Corynebacterium propinquum</name>
    <dbReference type="NCBI Taxonomy" id="43769"/>
    <lineage>
        <taxon>Bacteria</taxon>
        <taxon>Bacillati</taxon>
        <taxon>Actinomycetota</taxon>
        <taxon>Actinomycetes</taxon>
        <taxon>Mycobacteriales</taxon>
        <taxon>Corynebacteriaceae</taxon>
        <taxon>Corynebacterium</taxon>
    </lineage>
</organism>
<protein>
    <submittedName>
        <fullName evidence="3">Uncharacterized protein</fullName>
    </submittedName>
</protein>
<feature type="transmembrane region" description="Helical" evidence="2">
    <location>
        <begin position="128"/>
        <end position="149"/>
    </location>
</feature>